<dbReference type="Proteomes" id="UP000243807">
    <property type="component" value="Chromosome"/>
</dbReference>
<dbReference type="AlphaFoldDB" id="A0A1P8UGP7"/>
<feature type="transmembrane region" description="Helical" evidence="5">
    <location>
        <begin position="101"/>
        <end position="126"/>
    </location>
</feature>
<evidence type="ECO:0000256" key="3">
    <source>
        <dbReference type="ARBA" id="ARBA00022989"/>
    </source>
</evidence>
<keyword evidence="7" id="KW-1185">Reference proteome</keyword>
<dbReference type="PANTHER" id="PTHR36926:SF1">
    <property type="entry name" value="COLICIN V PRODUCTION PROTEIN"/>
    <property type="match status" value="1"/>
</dbReference>
<feature type="transmembrane region" description="Helical" evidence="5">
    <location>
        <begin position="61"/>
        <end position="81"/>
    </location>
</feature>
<evidence type="ECO:0000256" key="5">
    <source>
        <dbReference type="SAM" id="Phobius"/>
    </source>
</evidence>
<reference evidence="6 7" key="1">
    <citation type="submission" date="2017-01" db="EMBL/GenBank/DDBJ databases">
        <title>Draft sequence of Acidihalobacter ferrooxidans strain DSM 14175 (strain V8).</title>
        <authorList>
            <person name="Khaleque H.N."/>
            <person name="Ramsay J.P."/>
            <person name="Murphy R.J.T."/>
            <person name="Kaksonen A.H."/>
            <person name="Boxall N.J."/>
            <person name="Watkin E.L.J."/>
        </authorList>
    </citation>
    <scope>NUCLEOTIDE SEQUENCE [LARGE SCALE GENOMIC DNA]</scope>
    <source>
        <strain evidence="6 7">V8</strain>
    </source>
</reference>
<keyword evidence="2 5" id="KW-0812">Transmembrane</keyword>
<dbReference type="GO" id="GO:0009403">
    <property type="term" value="P:toxin biosynthetic process"/>
    <property type="evidence" value="ECO:0007669"/>
    <property type="project" value="InterPro"/>
</dbReference>
<evidence type="ECO:0000256" key="2">
    <source>
        <dbReference type="ARBA" id="ARBA00022692"/>
    </source>
</evidence>
<dbReference type="STRING" id="1765967.BW247_07475"/>
<feature type="transmembrane region" description="Helical" evidence="5">
    <location>
        <begin position="31"/>
        <end position="49"/>
    </location>
</feature>
<dbReference type="PANTHER" id="PTHR36926">
    <property type="entry name" value="COLICIN V PRODUCTION PROTEIN"/>
    <property type="match status" value="1"/>
</dbReference>
<keyword evidence="4 5" id="KW-0472">Membrane</keyword>
<dbReference type="GO" id="GO:0016020">
    <property type="term" value="C:membrane"/>
    <property type="evidence" value="ECO:0007669"/>
    <property type="project" value="UniProtKB-SubCell"/>
</dbReference>
<dbReference type="InterPro" id="IPR052719">
    <property type="entry name" value="CvpA-like"/>
</dbReference>
<feature type="transmembrane region" description="Helical" evidence="5">
    <location>
        <begin position="6"/>
        <end position="24"/>
    </location>
</feature>
<dbReference type="RefSeq" id="WP_076836599.1">
    <property type="nucleotide sequence ID" value="NZ_CP019434.1"/>
</dbReference>
<organism evidence="6 7">
    <name type="scientific">Acidihalobacter ferrooxydans</name>
    <dbReference type="NCBI Taxonomy" id="1765967"/>
    <lineage>
        <taxon>Bacteria</taxon>
        <taxon>Pseudomonadati</taxon>
        <taxon>Pseudomonadota</taxon>
        <taxon>Gammaproteobacteria</taxon>
        <taxon>Chromatiales</taxon>
        <taxon>Ectothiorhodospiraceae</taxon>
        <taxon>Acidihalobacter</taxon>
    </lineage>
</organism>
<comment type="subcellular location">
    <subcellularLocation>
        <location evidence="1">Membrane</location>
        <topology evidence="1">Multi-pass membrane protein</topology>
    </subcellularLocation>
</comment>
<dbReference type="InterPro" id="IPR003825">
    <property type="entry name" value="Colicin-V_CvpA"/>
</dbReference>
<dbReference type="Pfam" id="PF02674">
    <property type="entry name" value="Colicin_V"/>
    <property type="match status" value="1"/>
</dbReference>
<dbReference type="KEGG" id="afy:BW247_07475"/>
<name>A0A1P8UGP7_9GAMM</name>
<sequence length="163" mass="17921">MNWVDFLIVGILAVSVIVSLFRGFVREALSLLSWVAAFWVGLVFASRLAELLPGAITSAYLRLGVAFGILFILTLVLGALFNNFVARLVQRTGLSGTDRALGAFFGVFRGVAMVVVLILFAGMTALPQDAWWHHSLFLHYFQDLAIWVRGLLPAHLAQQISFA</sequence>
<protein>
    <submittedName>
        <fullName evidence="6">Colicin V production CvpA</fullName>
    </submittedName>
</protein>
<dbReference type="OrthoDB" id="9810601at2"/>
<proteinExistence type="predicted"/>
<evidence type="ECO:0000313" key="6">
    <source>
        <dbReference type="EMBL" id="APZ42951.1"/>
    </source>
</evidence>
<accession>A0A1P8UGP7</accession>
<evidence type="ECO:0000313" key="7">
    <source>
        <dbReference type="Proteomes" id="UP000243807"/>
    </source>
</evidence>
<keyword evidence="3 5" id="KW-1133">Transmembrane helix</keyword>
<evidence type="ECO:0000256" key="4">
    <source>
        <dbReference type="ARBA" id="ARBA00023136"/>
    </source>
</evidence>
<evidence type="ECO:0000256" key="1">
    <source>
        <dbReference type="ARBA" id="ARBA00004141"/>
    </source>
</evidence>
<gene>
    <name evidence="6" type="ORF">BW247_07475</name>
</gene>
<dbReference type="EMBL" id="CP019434">
    <property type="protein sequence ID" value="APZ42951.1"/>
    <property type="molecule type" value="Genomic_DNA"/>
</dbReference>